<dbReference type="AlphaFoldDB" id="A0A736MHU6"/>
<name>A0A736MHU6_SALHO</name>
<sequence length="151" mass="16492">MMHNWWLYAVAGVVFCLLSASGYCAEQVAPRFPDTILPSQGIPQSDVLSGQGQVTVTGRLLVSPCVLSDWAEEVQDGAWFTGSNRKVTLVLEGCGDGENGGVLRQGAPVQARGVRGDTHERFRIRLNNGMNYLTLSVPRLSRLIPLEVTYE</sequence>
<dbReference type="EMBL" id="DAASYS010000012">
    <property type="protein sequence ID" value="HAE7581340.1"/>
    <property type="molecule type" value="Genomic_DNA"/>
</dbReference>
<comment type="caution">
    <text evidence="2">The sequence shown here is derived from an EMBL/GenBank/DDBJ whole genome shotgun (WGS) entry which is preliminary data.</text>
</comment>
<accession>A0A736MHU6</accession>
<gene>
    <name evidence="2" type="ORF">GND75_002959</name>
</gene>
<evidence type="ECO:0008006" key="3">
    <source>
        <dbReference type="Google" id="ProtNLM"/>
    </source>
</evidence>
<evidence type="ECO:0000256" key="1">
    <source>
        <dbReference type="SAM" id="SignalP"/>
    </source>
</evidence>
<proteinExistence type="predicted"/>
<keyword evidence="1" id="KW-0732">Signal</keyword>
<feature type="signal peptide" evidence="1">
    <location>
        <begin position="1"/>
        <end position="25"/>
    </location>
</feature>
<feature type="chain" id="PRO_5028054824" description="Fimbrial protein" evidence="1">
    <location>
        <begin position="26"/>
        <end position="151"/>
    </location>
</feature>
<protein>
    <recommendedName>
        <fullName evidence="3">Fimbrial protein</fullName>
    </recommendedName>
</protein>
<evidence type="ECO:0000313" key="2">
    <source>
        <dbReference type="EMBL" id="HAE7581340.1"/>
    </source>
</evidence>
<organism evidence="2">
    <name type="scientific">Salmonella enterica subsp. houtenae serovar 44:z36[z38]:-</name>
    <dbReference type="NCBI Taxonomy" id="1967609"/>
    <lineage>
        <taxon>Bacteria</taxon>
        <taxon>Pseudomonadati</taxon>
        <taxon>Pseudomonadota</taxon>
        <taxon>Gammaproteobacteria</taxon>
        <taxon>Enterobacterales</taxon>
        <taxon>Enterobacteriaceae</taxon>
        <taxon>Salmonella</taxon>
    </lineage>
</organism>
<reference evidence="2" key="1">
    <citation type="journal article" date="2018" name="Genome Biol.">
        <title>SKESA: strategic k-mer extension for scrupulous assemblies.</title>
        <authorList>
            <person name="Souvorov A."/>
            <person name="Agarwala R."/>
            <person name="Lipman D.J."/>
        </authorList>
    </citation>
    <scope>NUCLEOTIDE SEQUENCE</scope>
    <source>
        <strain evidence="2">166-88</strain>
    </source>
</reference>
<reference evidence="2" key="2">
    <citation type="submission" date="2018-07" db="EMBL/GenBank/DDBJ databases">
        <authorList>
            <consortium name="NCBI Pathogen Detection Project"/>
        </authorList>
    </citation>
    <scope>NUCLEOTIDE SEQUENCE</scope>
    <source>
        <strain evidence="2">166-88</strain>
    </source>
</reference>